<feature type="chain" id="PRO_5007139477" description="Right handed beta helix domain-containing protein" evidence="1">
    <location>
        <begin position="27"/>
        <end position="562"/>
    </location>
</feature>
<evidence type="ECO:0000313" key="3">
    <source>
        <dbReference type="EMBL" id="KWW20425.1"/>
    </source>
</evidence>
<organism evidence="3 4">
    <name type="scientific">Peribacillus simplex</name>
    <dbReference type="NCBI Taxonomy" id="1478"/>
    <lineage>
        <taxon>Bacteria</taxon>
        <taxon>Bacillati</taxon>
        <taxon>Bacillota</taxon>
        <taxon>Bacilli</taxon>
        <taxon>Bacillales</taxon>
        <taxon>Bacillaceae</taxon>
        <taxon>Peribacillus</taxon>
    </lineage>
</organism>
<dbReference type="Pfam" id="PF13229">
    <property type="entry name" value="Beta_helix"/>
    <property type="match status" value="1"/>
</dbReference>
<dbReference type="InterPro" id="IPR006626">
    <property type="entry name" value="PbH1"/>
</dbReference>
<evidence type="ECO:0000313" key="4">
    <source>
        <dbReference type="Proteomes" id="UP000064189"/>
    </source>
</evidence>
<dbReference type="SMART" id="SM00710">
    <property type="entry name" value="PbH1"/>
    <property type="match status" value="6"/>
</dbReference>
<name>A0A109MYY0_9BACI</name>
<keyword evidence="1" id="KW-0732">Signal</keyword>
<dbReference type="EMBL" id="LNNH01000017">
    <property type="protein sequence ID" value="KWW20425.1"/>
    <property type="molecule type" value="Genomic_DNA"/>
</dbReference>
<evidence type="ECO:0000259" key="2">
    <source>
        <dbReference type="Pfam" id="PF13229"/>
    </source>
</evidence>
<dbReference type="InterPro" id="IPR012334">
    <property type="entry name" value="Pectin_lyas_fold"/>
</dbReference>
<dbReference type="Proteomes" id="UP000064189">
    <property type="component" value="Unassembled WGS sequence"/>
</dbReference>
<feature type="domain" description="Right handed beta helix" evidence="2">
    <location>
        <begin position="205"/>
        <end position="381"/>
    </location>
</feature>
<reference evidence="3 4" key="1">
    <citation type="submission" date="2015-11" db="EMBL/GenBank/DDBJ databases">
        <title>Genome Sequence of Bacillus simplex strain VanAntwerpen2.</title>
        <authorList>
            <person name="Couger M.B."/>
        </authorList>
    </citation>
    <scope>NUCLEOTIDE SEQUENCE [LARGE SCALE GENOMIC DNA]</scope>
    <source>
        <strain evidence="3 4">VanAntwerpen02</strain>
    </source>
</reference>
<evidence type="ECO:0000256" key="1">
    <source>
        <dbReference type="SAM" id="SignalP"/>
    </source>
</evidence>
<dbReference type="Gene3D" id="2.160.20.10">
    <property type="entry name" value="Single-stranded right-handed beta-helix, Pectin lyase-like"/>
    <property type="match status" value="1"/>
</dbReference>
<gene>
    <name evidence="3" type="ORF">AS888_18850</name>
</gene>
<protein>
    <recommendedName>
        <fullName evidence="2">Right handed beta helix domain-containing protein</fullName>
    </recommendedName>
</protein>
<dbReference type="InterPro" id="IPR039448">
    <property type="entry name" value="Beta_helix"/>
</dbReference>
<comment type="caution">
    <text evidence="3">The sequence shown here is derived from an EMBL/GenBank/DDBJ whole genome shotgun (WGS) entry which is preliminary data.</text>
</comment>
<dbReference type="RefSeq" id="WP_061142051.1">
    <property type="nucleotide sequence ID" value="NZ_LNNH01000017.1"/>
</dbReference>
<feature type="signal peptide" evidence="1">
    <location>
        <begin position="1"/>
        <end position="26"/>
    </location>
</feature>
<dbReference type="SUPFAM" id="SSF51126">
    <property type="entry name" value="Pectin lyase-like"/>
    <property type="match status" value="1"/>
</dbReference>
<sequence length="562" mass="61073">MKMFRSAALFLLFIAVFFSLPSMISAANPVCEPTTGATLQLFDSSNTLMETSTLAPNSTSSSVRAAVNSAILSVSKYQRNGTNGNRGTVLLSKGNFTASAFIVMRSGVTLEGTMENGKSVTTICTESRSDPVTIKILESQARIKNLNLDGKRKTEDTVTGEPRKYYASRHRGIQVTAIDQTKSTDELASTYPTTNKDADAKRLKNITIEDVQISGYEGYGIYLEHVDGVTIKGSDTMYKKSMNITDIGYAGIGGVSANNVSVKHTTVSDLLPGATVGSVQQSYGMAFSHRKINTRNDAKTQAIFPPSHTIVVDQNVVANNPTWEGIDTHSGQNVSLTNNVILNTRFPIVVGGMEYDAGEMSAYPPRDIMISGNRINSQRVGIQDDYEVYDIEKNDTITERGIAVNGSQFTDLTKREMGFLESVVIKGNYVSNVKAAAESHGGISIHVTKNAIIEDNTIENSFNNGIVFLSSNKSTKLYRNSIHHIDKSEHNFIPAAIGIRGSHNNGNVNNDYTALPLTLTNTLIENDHTFAEVGREIHFQAGTSNNLLNNRIGIPPAFKSDN</sequence>
<keyword evidence="4" id="KW-1185">Reference proteome</keyword>
<dbReference type="AlphaFoldDB" id="A0A109MYY0"/>
<accession>A0A109MYY0</accession>
<dbReference type="InterPro" id="IPR011050">
    <property type="entry name" value="Pectin_lyase_fold/virulence"/>
</dbReference>
<proteinExistence type="predicted"/>